<evidence type="ECO:0000256" key="6">
    <source>
        <dbReference type="SAM" id="Phobius"/>
    </source>
</evidence>
<gene>
    <name evidence="8" type="ORF">C8D88_10926</name>
</gene>
<reference evidence="8 9" key="1">
    <citation type="submission" date="2018-05" db="EMBL/GenBank/DDBJ databases">
        <title>Genomic Encyclopedia of Type Strains, Phase IV (KMG-IV): sequencing the most valuable type-strain genomes for metagenomic binning, comparative biology and taxonomic classification.</title>
        <authorList>
            <person name="Goeker M."/>
        </authorList>
    </citation>
    <scope>NUCLEOTIDE SEQUENCE [LARGE SCALE GENOMIC DNA]</scope>
    <source>
        <strain evidence="8 9">DSM 45480</strain>
    </source>
</reference>
<accession>A0A316HRJ4</accession>
<dbReference type="AlphaFoldDB" id="A0A316HRJ4"/>
<feature type="transmembrane region" description="Helical" evidence="6">
    <location>
        <begin position="60"/>
        <end position="87"/>
    </location>
</feature>
<evidence type="ECO:0000313" key="9">
    <source>
        <dbReference type="Proteomes" id="UP000246005"/>
    </source>
</evidence>
<protein>
    <submittedName>
        <fullName evidence="8">Phage shock protein C (PspC) family protein</fullName>
    </submittedName>
</protein>
<keyword evidence="2" id="KW-1003">Cell membrane</keyword>
<keyword evidence="5 6" id="KW-0472">Membrane</keyword>
<keyword evidence="3 6" id="KW-0812">Transmembrane</keyword>
<comment type="caution">
    <text evidence="8">The sequence shown here is derived from an EMBL/GenBank/DDBJ whole genome shotgun (WGS) entry which is preliminary data.</text>
</comment>
<evidence type="ECO:0000256" key="5">
    <source>
        <dbReference type="ARBA" id="ARBA00023136"/>
    </source>
</evidence>
<dbReference type="PANTHER" id="PTHR33885:SF3">
    <property type="entry name" value="PHAGE SHOCK PROTEIN C"/>
    <property type="match status" value="1"/>
</dbReference>
<evidence type="ECO:0000259" key="7">
    <source>
        <dbReference type="Pfam" id="PF04024"/>
    </source>
</evidence>
<dbReference type="InterPro" id="IPR007168">
    <property type="entry name" value="Phageshock_PspC_N"/>
</dbReference>
<evidence type="ECO:0000256" key="2">
    <source>
        <dbReference type="ARBA" id="ARBA00022475"/>
    </source>
</evidence>
<evidence type="ECO:0000313" key="8">
    <source>
        <dbReference type="EMBL" id="PWK83946.1"/>
    </source>
</evidence>
<evidence type="ECO:0000256" key="3">
    <source>
        <dbReference type="ARBA" id="ARBA00022692"/>
    </source>
</evidence>
<evidence type="ECO:0000256" key="1">
    <source>
        <dbReference type="ARBA" id="ARBA00004162"/>
    </source>
</evidence>
<keyword evidence="4 6" id="KW-1133">Transmembrane helix</keyword>
<evidence type="ECO:0000256" key="4">
    <source>
        <dbReference type="ARBA" id="ARBA00022989"/>
    </source>
</evidence>
<dbReference type="Proteomes" id="UP000246005">
    <property type="component" value="Unassembled WGS sequence"/>
</dbReference>
<dbReference type="InterPro" id="IPR052027">
    <property type="entry name" value="PspC"/>
</dbReference>
<name>A0A316HRJ4_9PSEU</name>
<feature type="transmembrane region" description="Helical" evidence="6">
    <location>
        <begin position="261"/>
        <end position="280"/>
    </location>
</feature>
<dbReference type="PANTHER" id="PTHR33885">
    <property type="entry name" value="PHAGE SHOCK PROTEIN C"/>
    <property type="match status" value="1"/>
</dbReference>
<dbReference type="GO" id="GO:0005886">
    <property type="term" value="C:plasma membrane"/>
    <property type="evidence" value="ECO:0007669"/>
    <property type="project" value="UniProtKB-SubCell"/>
</dbReference>
<comment type="subcellular location">
    <subcellularLocation>
        <location evidence="1">Cell membrane</location>
        <topology evidence="1">Single-pass membrane protein</topology>
    </subcellularLocation>
</comment>
<dbReference type="EMBL" id="QGHB01000009">
    <property type="protein sequence ID" value="PWK83946.1"/>
    <property type="molecule type" value="Genomic_DNA"/>
</dbReference>
<feature type="domain" description="Phage shock protein PspC N-terminal" evidence="7">
    <location>
        <begin position="34"/>
        <end position="90"/>
    </location>
</feature>
<feature type="transmembrane region" description="Helical" evidence="6">
    <location>
        <begin position="234"/>
        <end position="254"/>
    </location>
</feature>
<dbReference type="Pfam" id="PF04024">
    <property type="entry name" value="PspC"/>
    <property type="match status" value="1"/>
</dbReference>
<proteinExistence type="predicted"/>
<sequence>MWFQAWERNLVTVSGTEKAMQGVADTLREFWAHRPVRPRAGRKIGGVATGIAMRYQIDPVIVRIAFVALALSGGVGLPMYLAGWLLLPEEGDEVSPLEALINKGTSSMSQAQTVLLSFLMFPALAFTFGSGGFQVIVTLAATIACIYLLQKNRGHLAPAAVAEPAPVPPVAGAPAWDPLGAAPFAWDLPEPAAAPQPPAPRPRKPRVALATAGVAALVIAGSAIAWTWAPWFTVPHVIGLLIAVLAAGLLIGSFTGGARGLIWLLVPLSVAGFGMTAVGFEGPHNLGSLSDTPKSVADVKDRYRIGVGSVMLDLRQLPDSGAVKTAVEADLGELIVHVPKNADVTFNCEATSIGELNCFGKTAEGSVEQVSGTDFGDNGEGGLKIDLDVRTNVGEVKVLRD</sequence>
<feature type="transmembrane region" description="Helical" evidence="6">
    <location>
        <begin position="207"/>
        <end position="228"/>
    </location>
</feature>
<organism evidence="8 9">
    <name type="scientific">Lentzea atacamensis</name>
    <dbReference type="NCBI Taxonomy" id="531938"/>
    <lineage>
        <taxon>Bacteria</taxon>
        <taxon>Bacillati</taxon>
        <taxon>Actinomycetota</taxon>
        <taxon>Actinomycetes</taxon>
        <taxon>Pseudonocardiales</taxon>
        <taxon>Pseudonocardiaceae</taxon>
        <taxon>Lentzea</taxon>
    </lineage>
</organism>
<feature type="transmembrane region" description="Helical" evidence="6">
    <location>
        <begin position="123"/>
        <end position="149"/>
    </location>
</feature>